<protein>
    <recommendedName>
        <fullName evidence="1">AAA+ ATPase domain-containing protein</fullName>
    </recommendedName>
</protein>
<reference evidence="2 3" key="1">
    <citation type="submission" date="2019-08" db="EMBL/GenBank/DDBJ databases">
        <authorList>
            <person name="Peeters C."/>
        </authorList>
    </citation>
    <scope>NUCLEOTIDE SEQUENCE [LARGE SCALE GENOMIC DNA]</scope>
    <source>
        <strain evidence="2 3">LMG 30175</strain>
    </source>
</reference>
<dbReference type="Proteomes" id="UP000414233">
    <property type="component" value="Unassembled WGS sequence"/>
</dbReference>
<dbReference type="SUPFAM" id="SSF52540">
    <property type="entry name" value="P-loop containing nucleoside triphosphate hydrolases"/>
    <property type="match status" value="1"/>
</dbReference>
<evidence type="ECO:0000259" key="1">
    <source>
        <dbReference type="SMART" id="SM00382"/>
    </source>
</evidence>
<keyword evidence="3" id="KW-1185">Reference proteome</keyword>
<evidence type="ECO:0000313" key="2">
    <source>
        <dbReference type="EMBL" id="VVE30746.1"/>
    </source>
</evidence>
<dbReference type="Gene3D" id="3.40.50.300">
    <property type="entry name" value="P-loop containing nucleotide triphosphate hydrolases"/>
    <property type="match status" value="1"/>
</dbReference>
<dbReference type="CDD" id="cd01125">
    <property type="entry name" value="RepA_RSF1010_like"/>
    <property type="match status" value="1"/>
</dbReference>
<dbReference type="AlphaFoldDB" id="A0A5E4X3D1"/>
<evidence type="ECO:0000313" key="3">
    <source>
        <dbReference type="Proteomes" id="UP000414233"/>
    </source>
</evidence>
<dbReference type="InterPro" id="IPR027417">
    <property type="entry name" value="P-loop_NTPase"/>
</dbReference>
<gene>
    <name evidence="2" type="ORF">PTE30175_03541</name>
</gene>
<dbReference type="SMART" id="SM00382">
    <property type="entry name" value="AAA"/>
    <property type="match status" value="1"/>
</dbReference>
<dbReference type="InterPro" id="IPR038724">
    <property type="entry name" value="RepA"/>
</dbReference>
<name>A0A5E4X3D1_9BURK</name>
<accession>A0A5E4X3D1</accession>
<feature type="domain" description="AAA+ ATPase" evidence="1">
    <location>
        <begin position="242"/>
        <end position="420"/>
    </location>
</feature>
<organism evidence="2 3">
    <name type="scientific">Pandoraea terrae</name>
    <dbReference type="NCBI Taxonomy" id="1537710"/>
    <lineage>
        <taxon>Bacteria</taxon>
        <taxon>Pseudomonadati</taxon>
        <taxon>Pseudomonadota</taxon>
        <taxon>Betaproteobacteria</taxon>
        <taxon>Burkholderiales</taxon>
        <taxon>Burkholderiaceae</taxon>
        <taxon>Pandoraea</taxon>
    </lineage>
</organism>
<dbReference type="Pfam" id="PF13481">
    <property type="entry name" value="AAA_25"/>
    <property type="match status" value="1"/>
</dbReference>
<dbReference type="EMBL" id="CABPRZ010000015">
    <property type="protein sequence ID" value="VVE30746.1"/>
    <property type="molecule type" value="Genomic_DNA"/>
</dbReference>
<sequence>MSVTVSNKPLVDAAQQTAGMAVAVVDGLPKPSATSGSPVAPAGASDCAVFASTATGTTCSTTNPSWKFSTQQFHGYQVYKNSFELKALQWVEDHIHLRPELFGDYRNVLIQLHISEKAFCDWSAAHGLDRAEAREYMLYYSGVNHSVAMAKGIPTSEAENLKPEITVKPDLIFSLACECGFIWHSPWKSNAEVDEEEAAKLAAQAEAKKALKLASMRYQLRSATDLMSAPPMRWLVRDVLPATGLAALYGPPGSGKSFLLLDLCTAVASGTQWFGHFVKSPAPVVYAVLEGQGAFGNRLRAWRTEHNNTPLPERLRLMTDPLDLKKPGDVKDLCDAVLANGGEGGLIVLDTLSRAAPGMDENSASDMGNLIAACSTIQQKTNSMVLVVHHTGKTEGKGLRGHSSLTGAVDTAIETSRNGDYREWTVAKSRDSADGERHGFVLKLVTMGPDEYGQPVSSYVVAPMDGPAPPAKKLPASLGQVKLVFDHLSKEAAPMKFGKLCEAVKAWYANQGNEKGFNKWNIRRDYAKHFGTDKPGDDTLVSL</sequence>
<dbReference type="RefSeq" id="WP_150698366.1">
    <property type="nucleotide sequence ID" value="NZ_CABPRZ010000015.1"/>
</dbReference>
<dbReference type="OrthoDB" id="8905164at2"/>
<dbReference type="InterPro" id="IPR003593">
    <property type="entry name" value="AAA+_ATPase"/>
</dbReference>
<proteinExistence type="predicted"/>